<dbReference type="PANTHER" id="PTHR46409:SF1">
    <property type="entry name" value="HTH PSQ-TYPE DOMAIN-CONTAINING PROTEIN"/>
    <property type="match status" value="1"/>
</dbReference>
<dbReference type="EMBL" id="JAHWGI010001260">
    <property type="protein sequence ID" value="KAK3926428.1"/>
    <property type="molecule type" value="Genomic_DNA"/>
</dbReference>
<keyword evidence="2" id="KW-1185">Reference proteome</keyword>
<dbReference type="AlphaFoldDB" id="A0AAE1HS37"/>
<sequence length="232" mass="26361">MDQARWVTTASRVLRVYAAYSRPPAVLSHLAQFIVKVYALCWFTIKKKPQATQGPHHLHLMIAASRFLPKKWRDVVHESISINGFFAHPENLLLAMVTDARKDVRELAVERIVEARQRSPGRRIRSFVVPRINFDAQEYSQLVFWDRVTVTPPPLLSAHSDDDLRAAAAAGPLEVPPLPCHTQAVERYVREVTLAAEKVVGEERRDGLIRTKILVRKAMPKFKTKASFNASH</sequence>
<dbReference type="Proteomes" id="UP001219518">
    <property type="component" value="Unassembled WGS sequence"/>
</dbReference>
<reference evidence="1" key="1">
    <citation type="submission" date="2021-07" db="EMBL/GenBank/DDBJ databases">
        <authorList>
            <person name="Catto M.A."/>
            <person name="Jacobson A."/>
            <person name="Kennedy G."/>
            <person name="Labadie P."/>
            <person name="Hunt B.G."/>
            <person name="Srinivasan R."/>
        </authorList>
    </citation>
    <scope>NUCLEOTIDE SEQUENCE</scope>
    <source>
        <strain evidence="1">PL_HMW_Pooled</strain>
        <tissue evidence="1">Head</tissue>
    </source>
</reference>
<reference evidence="1" key="2">
    <citation type="journal article" date="2023" name="BMC Genomics">
        <title>Pest status, molecular evolution, and epigenetic factors derived from the genome assembly of Frankliniella fusca, a thysanopteran phytovirus vector.</title>
        <authorList>
            <person name="Catto M.A."/>
            <person name="Labadie P.E."/>
            <person name="Jacobson A.L."/>
            <person name="Kennedy G.G."/>
            <person name="Srinivasan R."/>
            <person name="Hunt B.G."/>
        </authorList>
    </citation>
    <scope>NUCLEOTIDE SEQUENCE</scope>
    <source>
        <strain evidence="1">PL_HMW_Pooled</strain>
    </source>
</reference>
<evidence type="ECO:0000313" key="2">
    <source>
        <dbReference type="Proteomes" id="UP001219518"/>
    </source>
</evidence>
<comment type="caution">
    <text evidence="1">The sequence shown here is derived from an EMBL/GenBank/DDBJ whole genome shotgun (WGS) entry which is preliminary data.</text>
</comment>
<evidence type="ECO:0000313" key="1">
    <source>
        <dbReference type="EMBL" id="KAK3926428.1"/>
    </source>
</evidence>
<accession>A0AAE1HS37</accession>
<organism evidence="1 2">
    <name type="scientific">Frankliniella fusca</name>
    <dbReference type="NCBI Taxonomy" id="407009"/>
    <lineage>
        <taxon>Eukaryota</taxon>
        <taxon>Metazoa</taxon>
        <taxon>Ecdysozoa</taxon>
        <taxon>Arthropoda</taxon>
        <taxon>Hexapoda</taxon>
        <taxon>Insecta</taxon>
        <taxon>Pterygota</taxon>
        <taxon>Neoptera</taxon>
        <taxon>Paraneoptera</taxon>
        <taxon>Thysanoptera</taxon>
        <taxon>Terebrantia</taxon>
        <taxon>Thripoidea</taxon>
        <taxon>Thripidae</taxon>
        <taxon>Frankliniella</taxon>
    </lineage>
</organism>
<proteinExistence type="predicted"/>
<name>A0AAE1HS37_9NEOP</name>
<protein>
    <submittedName>
        <fullName evidence="1">Inner tegument protein</fullName>
    </submittedName>
</protein>
<dbReference type="PANTHER" id="PTHR46409">
    <property type="entry name" value="HTH PSQ-TYPE DOMAIN-CONTAINING PROTEIN"/>
    <property type="match status" value="1"/>
</dbReference>
<gene>
    <name evidence="1" type="ORF">KUF71_014645</name>
</gene>